<dbReference type="GO" id="GO:0009231">
    <property type="term" value="P:riboflavin biosynthetic process"/>
    <property type="evidence" value="ECO:0007669"/>
    <property type="project" value="InterPro"/>
</dbReference>
<dbReference type="GO" id="GO:0008703">
    <property type="term" value="F:5-amino-6-(5-phosphoribosylamino)uracil reductase activity"/>
    <property type="evidence" value="ECO:0007669"/>
    <property type="project" value="InterPro"/>
</dbReference>
<dbReference type="OrthoDB" id="3820697at2"/>
<evidence type="ECO:0000259" key="1">
    <source>
        <dbReference type="Pfam" id="PF01872"/>
    </source>
</evidence>
<evidence type="ECO:0000313" key="2">
    <source>
        <dbReference type="EMBL" id="BAK33997.1"/>
    </source>
</evidence>
<dbReference type="InterPro" id="IPR002734">
    <property type="entry name" value="RibDG_C"/>
</dbReference>
<dbReference type="AlphaFoldDB" id="F5XMS4"/>
<dbReference type="Pfam" id="PF01872">
    <property type="entry name" value="RibD_C"/>
    <property type="match status" value="1"/>
</dbReference>
<accession>F5XMS4</accession>
<evidence type="ECO:0000313" key="3">
    <source>
        <dbReference type="Proteomes" id="UP000007947"/>
    </source>
</evidence>
<dbReference type="InterPro" id="IPR024072">
    <property type="entry name" value="DHFR-like_dom_sf"/>
</dbReference>
<dbReference type="HOGENOM" id="CLU_043966_3_1_11"/>
<dbReference type="RefSeq" id="WP_013861880.1">
    <property type="nucleotide sequence ID" value="NC_015635.1"/>
</dbReference>
<dbReference type="STRING" id="1032480.MLP_09830"/>
<dbReference type="PANTHER" id="PTHR38011:SF12">
    <property type="entry name" value="BIFUNCTIONAL DEAMINASE-REDUCTASE DOMAIN PROTEIN"/>
    <property type="match status" value="1"/>
</dbReference>
<dbReference type="KEGG" id="mph:MLP_09830"/>
<protein>
    <recommendedName>
        <fullName evidence="1">Bacterial bifunctional deaminase-reductase C-terminal domain-containing protein</fullName>
    </recommendedName>
</protein>
<dbReference type="InterPro" id="IPR050765">
    <property type="entry name" value="Riboflavin_Biosynth_HTPR"/>
</dbReference>
<dbReference type="Proteomes" id="UP000007947">
    <property type="component" value="Chromosome"/>
</dbReference>
<dbReference type="SUPFAM" id="SSF53597">
    <property type="entry name" value="Dihydrofolate reductase-like"/>
    <property type="match status" value="1"/>
</dbReference>
<keyword evidence="3" id="KW-1185">Reference proteome</keyword>
<feature type="domain" description="Bacterial bifunctional deaminase-reductase C-terminal" evidence="1">
    <location>
        <begin position="4"/>
        <end position="181"/>
    </location>
</feature>
<sequence length="195" mass="20301">MGRVVFDISMSLDGYMTAAGQTADEPLGPGGQRLNEWAFGTDEQNQDYLASQVAGLGAVITGRTTYDTSLPWWGADGPSGPARRPVFVLTHSAPQDPPTGGVYTFVVDGIESALSQAQAAAGDQAVCIMGGANIGQQFLAAGLVEEISVHLVPVLFGAGTRMFDHLGPDHLQLEALGAVATPAAIHTRFGVPPRQ</sequence>
<dbReference type="Gene3D" id="3.40.430.10">
    <property type="entry name" value="Dihydrofolate Reductase, subunit A"/>
    <property type="match status" value="1"/>
</dbReference>
<reference evidence="2 3" key="1">
    <citation type="submission" date="2011-05" db="EMBL/GenBank/DDBJ databases">
        <title>Whole genome sequence of Microlunatus phosphovorus NM-1.</title>
        <authorList>
            <person name="Hosoyama A."/>
            <person name="Sasaki K."/>
            <person name="Harada T."/>
            <person name="Igarashi R."/>
            <person name="Kawakoshi A."/>
            <person name="Sasagawa M."/>
            <person name="Fukada J."/>
            <person name="Nakamura S."/>
            <person name="Katano Y."/>
            <person name="Hanada S."/>
            <person name="Kamagata Y."/>
            <person name="Nakamura N."/>
            <person name="Yamazaki S."/>
            <person name="Fujita N."/>
        </authorList>
    </citation>
    <scope>NUCLEOTIDE SEQUENCE [LARGE SCALE GENOMIC DNA]</scope>
    <source>
        <strain evidence="3">ATCC 700054 / DSM 10555 / JCM 9379 / NBRC 101784 / NCIMB 13414 / VKM Ac-1990 / NM-1</strain>
    </source>
</reference>
<dbReference type="PANTHER" id="PTHR38011">
    <property type="entry name" value="DIHYDROFOLATE REDUCTASE FAMILY PROTEIN (AFU_ORTHOLOGUE AFUA_8G06820)"/>
    <property type="match status" value="1"/>
</dbReference>
<dbReference type="EMBL" id="AP012204">
    <property type="protein sequence ID" value="BAK33997.1"/>
    <property type="molecule type" value="Genomic_DNA"/>
</dbReference>
<dbReference type="eggNOG" id="COG0262">
    <property type="taxonomic scope" value="Bacteria"/>
</dbReference>
<proteinExistence type="predicted"/>
<name>F5XMS4_MICPN</name>
<gene>
    <name evidence="2" type="ordered locus">MLP_09830</name>
</gene>
<organism evidence="2 3">
    <name type="scientific">Microlunatus phosphovorus (strain ATCC 700054 / DSM 10555 / JCM 9379 / NBRC 101784 / NCIMB 13414 / VKM Ac-1990 / NM-1)</name>
    <dbReference type="NCBI Taxonomy" id="1032480"/>
    <lineage>
        <taxon>Bacteria</taxon>
        <taxon>Bacillati</taxon>
        <taxon>Actinomycetota</taxon>
        <taxon>Actinomycetes</taxon>
        <taxon>Propionibacteriales</taxon>
        <taxon>Propionibacteriaceae</taxon>
        <taxon>Microlunatus</taxon>
    </lineage>
</organism>